<dbReference type="AlphaFoldDB" id="G5IBT8"/>
<dbReference type="EMBL" id="ADLN01000009">
    <property type="protein sequence ID" value="EHI61056.1"/>
    <property type="molecule type" value="Genomic_DNA"/>
</dbReference>
<dbReference type="GO" id="GO:0003723">
    <property type="term" value="F:RNA binding"/>
    <property type="evidence" value="ECO:0007669"/>
    <property type="project" value="UniProtKB-UniRule"/>
</dbReference>
<keyword evidence="2 6" id="KW-0889">Transcription antitermination</keyword>
<dbReference type="Proteomes" id="UP000005384">
    <property type="component" value="Unassembled WGS sequence"/>
</dbReference>
<evidence type="ECO:0000256" key="6">
    <source>
        <dbReference type="HAMAP-Rule" id="MF_00073"/>
    </source>
</evidence>
<comment type="similarity">
    <text evidence="1 6">Belongs to the NusB family.</text>
</comment>
<keyword evidence="3 6" id="KW-0694">RNA-binding</keyword>
<dbReference type="InterPro" id="IPR035926">
    <property type="entry name" value="NusB-like_sf"/>
</dbReference>
<evidence type="ECO:0000256" key="3">
    <source>
        <dbReference type="ARBA" id="ARBA00022884"/>
    </source>
</evidence>
<comment type="function">
    <text evidence="6">Involved in transcription antitermination. Required for transcription of ribosomal RNA (rRNA) genes. Binds specifically to the boxA antiterminator sequence of the ribosomal RNA (rrn) operons.</text>
</comment>
<evidence type="ECO:0000313" key="8">
    <source>
        <dbReference type="EMBL" id="EHI61056.1"/>
    </source>
</evidence>
<organism evidence="8 9">
    <name type="scientific">Hungatella hathewayi WAL-18680</name>
    <dbReference type="NCBI Taxonomy" id="742737"/>
    <lineage>
        <taxon>Bacteria</taxon>
        <taxon>Bacillati</taxon>
        <taxon>Bacillota</taxon>
        <taxon>Clostridia</taxon>
        <taxon>Lachnospirales</taxon>
        <taxon>Lachnospiraceae</taxon>
        <taxon>Hungatella</taxon>
    </lineage>
</organism>
<evidence type="ECO:0000256" key="1">
    <source>
        <dbReference type="ARBA" id="ARBA00005952"/>
    </source>
</evidence>
<evidence type="ECO:0000313" key="9">
    <source>
        <dbReference type="Proteomes" id="UP000005384"/>
    </source>
</evidence>
<evidence type="ECO:0000256" key="2">
    <source>
        <dbReference type="ARBA" id="ARBA00022814"/>
    </source>
</evidence>
<dbReference type="HOGENOM" id="CLU_087843_3_1_9"/>
<reference evidence="8 9" key="1">
    <citation type="submission" date="2011-08" db="EMBL/GenBank/DDBJ databases">
        <title>The Genome Sequence of Clostridium hathewayi WAL-18680.</title>
        <authorList>
            <consortium name="The Broad Institute Genome Sequencing Platform"/>
            <person name="Earl A."/>
            <person name="Ward D."/>
            <person name="Feldgarden M."/>
            <person name="Gevers D."/>
            <person name="Finegold S.M."/>
            <person name="Summanen P.H."/>
            <person name="Molitoris D.R."/>
            <person name="Song M."/>
            <person name="Daigneault M."/>
            <person name="Allen-Vercoe E."/>
            <person name="Young S.K."/>
            <person name="Zeng Q."/>
            <person name="Gargeya S."/>
            <person name="Fitzgerald M."/>
            <person name="Haas B."/>
            <person name="Abouelleil A."/>
            <person name="Alvarado L."/>
            <person name="Arachchi H.M."/>
            <person name="Berlin A."/>
            <person name="Brown A."/>
            <person name="Chapman S.B."/>
            <person name="Chen Z."/>
            <person name="Dunbar C."/>
            <person name="Freedman E."/>
            <person name="Gearin G."/>
            <person name="Gellesch M."/>
            <person name="Goldberg J."/>
            <person name="Griggs A."/>
            <person name="Gujja S."/>
            <person name="Heiman D."/>
            <person name="Howarth C."/>
            <person name="Larson L."/>
            <person name="Lui A."/>
            <person name="MacDonald P.J.P."/>
            <person name="Montmayeur A."/>
            <person name="Murphy C."/>
            <person name="Neiman D."/>
            <person name="Pearson M."/>
            <person name="Priest M."/>
            <person name="Roberts A."/>
            <person name="Saif S."/>
            <person name="Shea T."/>
            <person name="Shenoy N."/>
            <person name="Sisk P."/>
            <person name="Stolte C."/>
            <person name="Sykes S."/>
            <person name="Wortman J."/>
            <person name="Nusbaum C."/>
            <person name="Birren B."/>
        </authorList>
    </citation>
    <scope>NUCLEOTIDE SEQUENCE [LARGE SCALE GENOMIC DNA]</scope>
    <source>
        <strain evidence="8 9">WAL-18680</strain>
    </source>
</reference>
<dbReference type="PANTHER" id="PTHR11078:SF3">
    <property type="entry name" value="ANTITERMINATION NUSB DOMAIN-CONTAINING PROTEIN"/>
    <property type="match status" value="1"/>
</dbReference>
<dbReference type="SUPFAM" id="SSF48013">
    <property type="entry name" value="NusB-like"/>
    <property type="match status" value="1"/>
</dbReference>
<dbReference type="RefSeq" id="WP_006779107.1">
    <property type="nucleotide sequence ID" value="NZ_CP040506.1"/>
</dbReference>
<keyword evidence="9" id="KW-1185">Reference proteome</keyword>
<evidence type="ECO:0000256" key="4">
    <source>
        <dbReference type="ARBA" id="ARBA00023015"/>
    </source>
</evidence>
<dbReference type="PANTHER" id="PTHR11078">
    <property type="entry name" value="N UTILIZATION SUBSTANCE PROTEIN B-RELATED"/>
    <property type="match status" value="1"/>
</dbReference>
<dbReference type="Pfam" id="PF01029">
    <property type="entry name" value="NusB"/>
    <property type="match status" value="1"/>
</dbReference>
<evidence type="ECO:0000259" key="7">
    <source>
        <dbReference type="Pfam" id="PF01029"/>
    </source>
</evidence>
<evidence type="ECO:0000256" key="5">
    <source>
        <dbReference type="ARBA" id="ARBA00023163"/>
    </source>
</evidence>
<gene>
    <name evidence="6" type="primary">nusB</name>
    <name evidence="8" type="ORF">HMPREF9473_01121</name>
</gene>
<dbReference type="PATRIC" id="fig|742737.3.peg.1126"/>
<dbReference type="InterPro" id="IPR006027">
    <property type="entry name" value="NusB_RsmB_TIM44"/>
</dbReference>
<dbReference type="GO" id="GO:0005829">
    <property type="term" value="C:cytosol"/>
    <property type="evidence" value="ECO:0007669"/>
    <property type="project" value="TreeGrafter"/>
</dbReference>
<dbReference type="HAMAP" id="MF_00073">
    <property type="entry name" value="NusB"/>
    <property type="match status" value="1"/>
</dbReference>
<keyword evidence="5 6" id="KW-0804">Transcription</keyword>
<comment type="caution">
    <text evidence="8">The sequence shown here is derived from an EMBL/GenBank/DDBJ whole genome shotgun (WGS) entry which is preliminary data.</text>
</comment>
<feature type="domain" description="NusB/RsmB/TIM44" evidence="7">
    <location>
        <begin position="5"/>
        <end position="147"/>
    </location>
</feature>
<name>G5IBT8_9FIRM</name>
<accession>G5IBT8</accession>
<dbReference type="GO" id="GO:0031564">
    <property type="term" value="P:transcription antitermination"/>
    <property type="evidence" value="ECO:0007669"/>
    <property type="project" value="UniProtKB-KW"/>
</dbReference>
<dbReference type="InterPro" id="IPR011605">
    <property type="entry name" value="NusB_fam"/>
</dbReference>
<dbReference type="OrthoDB" id="9811381at2"/>
<dbReference type="GO" id="GO:0006353">
    <property type="term" value="P:DNA-templated transcription termination"/>
    <property type="evidence" value="ECO:0007669"/>
    <property type="project" value="UniProtKB-UniRule"/>
</dbReference>
<proteinExistence type="inferred from homology"/>
<sequence length="149" mass="17201">MTRSQLREHCFKMLFCADFYPAEEKEEQLERYFEEPSEEGETPEGVEEILHSVVMSEKHEEFLKSKTEDIMRKVPELDAKIDEVAQGWKTKRMGRVDLTILRLALYEMLYDDEVPEKVAINEAVELAKKFGGNESPAFINGVLAKLVQG</sequence>
<dbReference type="Gene3D" id="1.10.940.10">
    <property type="entry name" value="NusB-like"/>
    <property type="match status" value="1"/>
</dbReference>
<dbReference type="NCBIfam" id="TIGR01951">
    <property type="entry name" value="nusB"/>
    <property type="match status" value="1"/>
</dbReference>
<keyword evidence="4 6" id="KW-0805">Transcription regulation</keyword>
<protein>
    <recommendedName>
        <fullName evidence="6">Transcription antitermination protein NusB</fullName>
    </recommendedName>
    <alternativeName>
        <fullName evidence="6">Antitermination factor NusB</fullName>
    </alternativeName>
</protein>